<dbReference type="GO" id="GO:0004523">
    <property type="term" value="F:RNA-DNA hybrid ribonuclease activity"/>
    <property type="evidence" value="ECO:0007669"/>
    <property type="project" value="InterPro"/>
</dbReference>
<dbReference type="PANTHER" id="PTHR47723:SF19">
    <property type="entry name" value="POLYNUCLEOTIDYL TRANSFERASE, RIBONUCLEASE H-LIKE SUPERFAMILY PROTEIN"/>
    <property type="match status" value="1"/>
</dbReference>
<protein>
    <recommendedName>
        <fullName evidence="1">RNase H type-1 domain-containing protein</fullName>
    </recommendedName>
</protein>
<dbReference type="HOGENOM" id="CLU_1680537_0_0_1"/>
<dbReference type="Proteomes" id="UP000002051">
    <property type="component" value="Unassembled WGS sequence"/>
</dbReference>
<dbReference type="GO" id="GO:0003676">
    <property type="term" value="F:nucleic acid binding"/>
    <property type="evidence" value="ECO:0007669"/>
    <property type="project" value="InterPro"/>
</dbReference>
<evidence type="ECO:0000313" key="2">
    <source>
        <dbReference type="EMBL" id="KEH43434.1"/>
    </source>
</evidence>
<dbReference type="Pfam" id="PF13456">
    <property type="entry name" value="RVT_3"/>
    <property type="match status" value="1"/>
</dbReference>
<reference evidence="3" key="3">
    <citation type="submission" date="2015-04" db="UniProtKB">
        <authorList>
            <consortium name="EnsemblPlants"/>
        </authorList>
    </citation>
    <scope>IDENTIFICATION</scope>
    <source>
        <strain evidence="3">cv. Jemalong A17</strain>
    </source>
</reference>
<dbReference type="PANTHER" id="PTHR47723">
    <property type="entry name" value="OS05G0353850 PROTEIN"/>
    <property type="match status" value="1"/>
</dbReference>
<organism evidence="2 4">
    <name type="scientific">Medicago truncatula</name>
    <name type="common">Barrel medic</name>
    <name type="synonym">Medicago tribuloides</name>
    <dbReference type="NCBI Taxonomy" id="3880"/>
    <lineage>
        <taxon>Eukaryota</taxon>
        <taxon>Viridiplantae</taxon>
        <taxon>Streptophyta</taxon>
        <taxon>Embryophyta</taxon>
        <taxon>Tracheophyta</taxon>
        <taxon>Spermatophyta</taxon>
        <taxon>Magnoliopsida</taxon>
        <taxon>eudicotyledons</taxon>
        <taxon>Gunneridae</taxon>
        <taxon>Pentapetalae</taxon>
        <taxon>rosids</taxon>
        <taxon>fabids</taxon>
        <taxon>Fabales</taxon>
        <taxon>Fabaceae</taxon>
        <taxon>Papilionoideae</taxon>
        <taxon>50 kb inversion clade</taxon>
        <taxon>NPAAA clade</taxon>
        <taxon>Hologalegina</taxon>
        <taxon>IRL clade</taxon>
        <taxon>Trifolieae</taxon>
        <taxon>Medicago</taxon>
    </lineage>
</organism>
<feature type="domain" description="RNase H type-1" evidence="1">
    <location>
        <begin position="97"/>
        <end position="153"/>
    </location>
</feature>
<dbReference type="EnsemblPlants" id="KEH43434">
    <property type="protein sequence ID" value="KEH43434"/>
    <property type="gene ID" value="MTR_1g492920"/>
</dbReference>
<reference evidence="2 4" key="1">
    <citation type="journal article" date="2011" name="Nature">
        <title>The Medicago genome provides insight into the evolution of rhizobial symbioses.</title>
        <authorList>
            <person name="Young N.D."/>
            <person name="Debelle F."/>
            <person name="Oldroyd G.E."/>
            <person name="Geurts R."/>
            <person name="Cannon S.B."/>
            <person name="Udvardi M.K."/>
            <person name="Benedito V.A."/>
            <person name="Mayer K.F."/>
            <person name="Gouzy J."/>
            <person name="Schoof H."/>
            <person name="Van de Peer Y."/>
            <person name="Proost S."/>
            <person name="Cook D.R."/>
            <person name="Meyers B.C."/>
            <person name="Spannagl M."/>
            <person name="Cheung F."/>
            <person name="De Mita S."/>
            <person name="Krishnakumar V."/>
            <person name="Gundlach H."/>
            <person name="Zhou S."/>
            <person name="Mudge J."/>
            <person name="Bharti A.K."/>
            <person name="Murray J.D."/>
            <person name="Naoumkina M.A."/>
            <person name="Rosen B."/>
            <person name="Silverstein K.A."/>
            <person name="Tang H."/>
            <person name="Rombauts S."/>
            <person name="Zhao P.X."/>
            <person name="Zhou P."/>
            <person name="Barbe V."/>
            <person name="Bardou P."/>
            <person name="Bechner M."/>
            <person name="Bellec A."/>
            <person name="Berger A."/>
            <person name="Berges H."/>
            <person name="Bidwell S."/>
            <person name="Bisseling T."/>
            <person name="Choisne N."/>
            <person name="Couloux A."/>
            <person name="Denny R."/>
            <person name="Deshpande S."/>
            <person name="Dai X."/>
            <person name="Doyle J.J."/>
            <person name="Dudez A.M."/>
            <person name="Farmer A.D."/>
            <person name="Fouteau S."/>
            <person name="Franken C."/>
            <person name="Gibelin C."/>
            <person name="Gish J."/>
            <person name="Goldstein S."/>
            <person name="Gonzalez A.J."/>
            <person name="Green P.J."/>
            <person name="Hallab A."/>
            <person name="Hartog M."/>
            <person name="Hua A."/>
            <person name="Humphray S.J."/>
            <person name="Jeong D.H."/>
            <person name="Jing Y."/>
            <person name="Jocker A."/>
            <person name="Kenton S.M."/>
            <person name="Kim D.J."/>
            <person name="Klee K."/>
            <person name="Lai H."/>
            <person name="Lang C."/>
            <person name="Lin S."/>
            <person name="Macmil S.L."/>
            <person name="Magdelenat G."/>
            <person name="Matthews L."/>
            <person name="McCorrison J."/>
            <person name="Monaghan E.L."/>
            <person name="Mun J.H."/>
            <person name="Najar F.Z."/>
            <person name="Nicholson C."/>
            <person name="Noirot C."/>
            <person name="O'Bleness M."/>
            <person name="Paule C.R."/>
            <person name="Poulain J."/>
            <person name="Prion F."/>
            <person name="Qin B."/>
            <person name="Qu C."/>
            <person name="Retzel E.F."/>
            <person name="Riddle C."/>
            <person name="Sallet E."/>
            <person name="Samain S."/>
            <person name="Samson N."/>
            <person name="Sanders I."/>
            <person name="Saurat O."/>
            <person name="Scarpelli C."/>
            <person name="Schiex T."/>
            <person name="Segurens B."/>
            <person name="Severin A.J."/>
            <person name="Sherrier D.J."/>
            <person name="Shi R."/>
            <person name="Sims S."/>
            <person name="Singer S.R."/>
            <person name="Sinharoy S."/>
            <person name="Sterck L."/>
            <person name="Viollet A."/>
            <person name="Wang B.B."/>
            <person name="Wang K."/>
            <person name="Wang M."/>
            <person name="Wang X."/>
            <person name="Warfsmann J."/>
            <person name="Weissenbach J."/>
            <person name="White D.D."/>
            <person name="White J.D."/>
            <person name="Wiley G.B."/>
            <person name="Wincker P."/>
            <person name="Xing Y."/>
            <person name="Yang L."/>
            <person name="Yao Z."/>
            <person name="Ying F."/>
            <person name="Zhai J."/>
            <person name="Zhou L."/>
            <person name="Zuber A."/>
            <person name="Denarie J."/>
            <person name="Dixon R.A."/>
            <person name="May G.D."/>
            <person name="Schwartz D.C."/>
            <person name="Rogers J."/>
            <person name="Quetier F."/>
            <person name="Town C.D."/>
            <person name="Roe B.A."/>
        </authorList>
    </citation>
    <scope>NUCLEOTIDE SEQUENCE [LARGE SCALE GENOMIC DNA]</scope>
    <source>
        <strain evidence="2">A17</strain>
        <strain evidence="3 4">cv. Jemalong A17</strain>
    </source>
</reference>
<keyword evidence="4" id="KW-1185">Reference proteome</keyword>
<dbReference type="InterPro" id="IPR053151">
    <property type="entry name" value="RNase_H-like"/>
</dbReference>
<dbReference type="InterPro" id="IPR044730">
    <property type="entry name" value="RNase_H-like_dom_plant"/>
</dbReference>
<sequence length="157" mass="17665">MAWKITTLQQVLPVTVIDSIKSLVPPYHGYIDDSIAWKLTSDGEFDNRSVYPLLQDLEIHYQQRIFPLLWSWKAELWAIKRGLNLAISILTSPYSCQSRRTSACGGAIGNCDGEFLLGFAENIGTCTITSAELWAMKRGLNLAISRGYRLLLFNPIL</sequence>
<name>A0A072VN68_MEDTR</name>
<dbReference type="AlphaFoldDB" id="A0A072VN68"/>
<evidence type="ECO:0000313" key="3">
    <source>
        <dbReference type="EnsemblPlants" id="KEH43434"/>
    </source>
</evidence>
<evidence type="ECO:0000313" key="4">
    <source>
        <dbReference type="Proteomes" id="UP000002051"/>
    </source>
</evidence>
<gene>
    <name evidence="2" type="ordered locus">MTR_1g492920</name>
</gene>
<proteinExistence type="predicted"/>
<evidence type="ECO:0000259" key="1">
    <source>
        <dbReference type="Pfam" id="PF13456"/>
    </source>
</evidence>
<accession>A0A072VN68</accession>
<reference evidence="2 4" key="2">
    <citation type="journal article" date="2014" name="BMC Genomics">
        <title>An improved genome release (version Mt4.0) for the model legume Medicago truncatula.</title>
        <authorList>
            <person name="Tang H."/>
            <person name="Krishnakumar V."/>
            <person name="Bidwell S."/>
            <person name="Rosen B."/>
            <person name="Chan A."/>
            <person name="Zhou S."/>
            <person name="Gentzbittel L."/>
            <person name="Childs K.L."/>
            <person name="Yandell M."/>
            <person name="Gundlach H."/>
            <person name="Mayer K.F."/>
            <person name="Schwartz D.C."/>
            <person name="Town C.D."/>
        </authorList>
    </citation>
    <scope>GENOME REANNOTATION</scope>
    <source>
        <strain evidence="2">A17</strain>
        <strain evidence="3 4">cv. Jemalong A17</strain>
    </source>
</reference>
<dbReference type="EMBL" id="CM001217">
    <property type="protein sequence ID" value="KEH43434.1"/>
    <property type="molecule type" value="Genomic_DNA"/>
</dbReference>
<dbReference type="InterPro" id="IPR002156">
    <property type="entry name" value="RNaseH_domain"/>
</dbReference>
<dbReference type="CDD" id="cd06222">
    <property type="entry name" value="RNase_H_like"/>
    <property type="match status" value="1"/>
</dbReference>